<accession>A0ABR0XPT6</accession>
<name>A0ABR0XPT6_REHGL</name>
<dbReference type="Proteomes" id="UP001318860">
    <property type="component" value="Unassembled WGS sequence"/>
</dbReference>
<evidence type="ECO:0000313" key="1">
    <source>
        <dbReference type="EMBL" id="KAK6161071.1"/>
    </source>
</evidence>
<keyword evidence="2" id="KW-1185">Reference proteome</keyword>
<organism evidence="1 2">
    <name type="scientific">Rehmannia glutinosa</name>
    <name type="common">Chinese foxglove</name>
    <dbReference type="NCBI Taxonomy" id="99300"/>
    <lineage>
        <taxon>Eukaryota</taxon>
        <taxon>Viridiplantae</taxon>
        <taxon>Streptophyta</taxon>
        <taxon>Embryophyta</taxon>
        <taxon>Tracheophyta</taxon>
        <taxon>Spermatophyta</taxon>
        <taxon>Magnoliopsida</taxon>
        <taxon>eudicotyledons</taxon>
        <taxon>Gunneridae</taxon>
        <taxon>Pentapetalae</taxon>
        <taxon>asterids</taxon>
        <taxon>lamiids</taxon>
        <taxon>Lamiales</taxon>
        <taxon>Orobanchaceae</taxon>
        <taxon>Rehmannieae</taxon>
        <taxon>Rehmannia</taxon>
    </lineage>
</organism>
<dbReference type="EMBL" id="JABTTQ020000003">
    <property type="protein sequence ID" value="KAK6161071.1"/>
    <property type="molecule type" value="Genomic_DNA"/>
</dbReference>
<reference evidence="1 2" key="1">
    <citation type="journal article" date="2021" name="Comput. Struct. Biotechnol. J.">
        <title>De novo genome assembly of the potent medicinal plant Rehmannia glutinosa using nanopore technology.</title>
        <authorList>
            <person name="Ma L."/>
            <person name="Dong C."/>
            <person name="Song C."/>
            <person name="Wang X."/>
            <person name="Zheng X."/>
            <person name="Niu Y."/>
            <person name="Chen S."/>
            <person name="Feng W."/>
        </authorList>
    </citation>
    <scope>NUCLEOTIDE SEQUENCE [LARGE SCALE GENOMIC DNA]</scope>
    <source>
        <strain evidence="1">DH-2019</strain>
    </source>
</reference>
<dbReference type="PANTHER" id="PTHR35748">
    <property type="entry name" value="OS05G0358400 PROTEIN"/>
    <property type="match status" value="1"/>
</dbReference>
<dbReference type="PANTHER" id="PTHR35748:SF1">
    <property type="entry name" value="OS05G0358400 PROTEIN"/>
    <property type="match status" value="1"/>
</dbReference>
<comment type="caution">
    <text evidence="1">The sequence shown here is derived from an EMBL/GenBank/DDBJ whole genome shotgun (WGS) entry which is preliminary data.</text>
</comment>
<proteinExistence type="predicted"/>
<sequence>MTYYPVVFIFGIGDVLAAENLHEIAYNDLMDHTFLGDRKTTIREYLATKGSGIMEEEPPQQLKYLYGGTLQ</sequence>
<protein>
    <submittedName>
        <fullName evidence="1">Uncharacterized protein</fullName>
    </submittedName>
</protein>
<evidence type="ECO:0000313" key="2">
    <source>
        <dbReference type="Proteomes" id="UP001318860"/>
    </source>
</evidence>
<gene>
    <name evidence="1" type="ORF">DH2020_004452</name>
</gene>